<evidence type="ECO:0000313" key="2">
    <source>
        <dbReference type="Proteomes" id="UP001141253"/>
    </source>
</evidence>
<evidence type="ECO:0000313" key="1">
    <source>
        <dbReference type="EMBL" id="KAJ6381771.1"/>
    </source>
</evidence>
<dbReference type="EMBL" id="JAPFFI010000009">
    <property type="protein sequence ID" value="KAJ6381771.1"/>
    <property type="molecule type" value="Genomic_DNA"/>
</dbReference>
<feature type="non-terminal residue" evidence="1">
    <location>
        <position position="71"/>
    </location>
</feature>
<keyword evidence="2" id="KW-1185">Reference proteome</keyword>
<accession>A0ABQ9BCB2</accession>
<sequence length="71" mass="8379">MFSCNFQIKLKGIFFYRVQSLDCLAPQDWLLKIQENSHLPLRFALHLLCSNVLTVEIQSTPEKISYRKNFC</sequence>
<gene>
    <name evidence="1" type="ORF">OIU77_030443</name>
</gene>
<proteinExistence type="predicted"/>
<organism evidence="1 2">
    <name type="scientific">Salix suchowensis</name>
    <dbReference type="NCBI Taxonomy" id="1278906"/>
    <lineage>
        <taxon>Eukaryota</taxon>
        <taxon>Viridiplantae</taxon>
        <taxon>Streptophyta</taxon>
        <taxon>Embryophyta</taxon>
        <taxon>Tracheophyta</taxon>
        <taxon>Spermatophyta</taxon>
        <taxon>Magnoliopsida</taxon>
        <taxon>eudicotyledons</taxon>
        <taxon>Gunneridae</taxon>
        <taxon>Pentapetalae</taxon>
        <taxon>rosids</taxon>
        <taxon>fabids</taxon>
        <taxon>Malpighiales</taxon>
        <taxon>Salicaceae</taxon>
        <taxon>Saliceae</taxon>
        <taxon>Salix</taxon>
    </lineage>
</organism>
<protein>
    <submittedName>
        <fullName evidence="1">Uncharacterized protein</fullName>
    </submittedName>
</protein>
<reference evidence="1" key="1">
    <citation type="submission" date="2022-10" db="EMBL/GenBank/DDBJ databases">
        <authorList>
            <person name="Hyden B.L."/>
            <person name="Feng K."/>
            <person name="Yates T."/>
            <person name="Jawdy S."/>
            <person name="Smart L.B."/>
            <person name="Muchero W."/>
        </authorList>
    </citation>
    <scope>NUCLEOTIDE SEQUENCE</scope>
    <source>
        <tissue evidence="1">Shoot tip</tissue>
    </source>
</reference>
<dbReference type="Proteomes" id="UP001141253">
    <property type="component" value="Chromosome 6"/>
</dbReference>
<reference evidence="1" key="2">
    <citation type="journal article" date="2023" name="Int. J. Mol. Sci.">
        <title>De Novo Assembly and Annotation of 11 Diverse Shrub Willow (Salix) Genomes Reveals Novel Gene Organization in Sex-Linked Regions.</title>
        <authorList>
            <person name="Hyden B."/>
            <person name="Feng K."/>
            <person name="Yates T.B."/>
            <person name="Jawdy S."/>
            <person name="Cereghino C."/>
            <person name="Smart L.B."/>
            <person name="Muchero W."/>
        </authorList>
    </citation>
    <scope>NUCLEOTIDE SEQUENCE</scope>
    <source>
        <tissue evidence="1">Shoot tip</tissue>
    </source>
</reference>
<comment type="caution">
    <text evidence="1">The sequence shown here is derived from an EMBL/GenBank/DDBJ whole genome shotgun (WGS) entry which is preliminary data.</text>
</comment>
<name>A0ABQ9BCB2_9ROSI</name>